<dbReference type="FunFam" id="1.10.287.130:FF:000045">
    <property type="entry name" value="Two-component system sensor histidine kinase/response regulator"/>
    <property type="match status" value="1"/>
</dbReference>
<dbReference type="InterPro" id="IPR001610">
    <property type="entry name" value="PAC"/>
</dbReference>
<dbReference type="PANTHER" id="PTHR43547:SF2">
    <property type="entry name" value="HYBRID SIGNAL TRANSDUCTION HISTIDINE KINASE C"/>
    <property type="match status" value="1"/>
</dbReference>
<feature type="domain" description="PAC" evidence="13">
    <location>
        <begin position="972"/>
        <end position="1025"/>
    </location>
</feature>
<evidence type="ECO:0000259" key="12">
    <source>
        <dbReference type="PROSITE" id="PS50112"/>
    </source>
</evidence>
<keyword evidence="3 9" id="KW-0597">Phosphoprotein</keyword>
<dbReference type="InterPro" id="IPR013656">
    <property type="entry name" value="PAS_4"/>
</dbReference>
<dbReference type="SUPFAM" id="SSF55781">
    <property type="entry name" value="GAF domain-like"/>
    <property type="match status" value="1"/>
</dbReference>
<evidence type="ECO:0000256" key="2">
    <source>
        <dbReference type="ARBA" id="ARBA00012438"/>
    </source>
</evidence>
<keyword evidence="7" id="KW-0067">ATP-binding</keyword>
<dbReference type="PROSITE" id="PS50110">
    <property type="entry name" value="RESPONSE_REGULATORY"/>
    <property type="match status" value="1"/>
</dbReference>
<dbReference type="SUPFAM" id="SSF55874">
    <property type="entry name" value="ATPase domain of HSP90 chaperone/DNA topoisomerase II/histidine kinase"/>
    <property type="match status" value="2"/>
</dbReference>
<dbReference type="CDD" id="cd17574">
    <property type="entry name" value="REC_OmpR"/>
    <property type="match status" value="1"/>
</dbReference>
<protein>
    <recommendedName>
        <fullName evidence="2">histidine kinase</fullName>
        <ecNumber evidence="2">2.7.13.3</ecNumber>
    </recommendedName>
</protein>
<dbReference type="SMART" id="SM00387">
    <property type="entry name" value="HATPase_c"/>
    <property type="match status" value="2"/>
</dbReference>
<dbReference type="InterPro" id="IPR005467">
    <property type="entry name" value="His_kinase_dom"/>
</dbReference>
<name>L7VZ17_9BACT</name>
<dbReference type="NCBIfam" id="TIGR00229">
    <property type="entry name" value="sensory_box"/>
    <property type="match status" value="3"/>
</dbReference>
<dbReference type="InterPro" id="IPR001789">
    <property type="entry name" value="Sig_transdc_resp-reg_receiver"/>
</dbReference>
<feature type="domain" description="Response regulatory" evidence="11">
    <location>
        <begin position="642"/>
        <end position="757"/>
    </location>
</feature>
<evidence type="ECO:0000313" key="14">
    <source>
        <dbReference type="EMBL" id="AGC72318.1"/>
    </source>
</evidence>
<dbReference type="Gene3D" id="3.30.450.20">
    <property type="entry name" value="PAS domain"/>
    <property type="match status" value="4"/>
</dbReference>
<proteinExistence type="predicted"/>
<evidence type="ECO:0000256" key="4">
    <source>
        <dbReference type="ARBA" id="ARBA00022679"/>
    </source>
</evidence>
<dbReference type="SMART" id="SM00388">
    <property type="entry name" value="HisKA"/>
    <property type="match status" value="2"/>
</dbReference>
<dbReference type="SUPFAM" id="SSF55785">
    <property type="entry name" value="PYP-like sensor domain (PAS domain)"/>
    <property type="match status" value="3"/>
</dbReference>
<evidence type="ECO:0000256" key="9">
    <source>
        <dbReference type="PROSITE-ProRule" id="PRU00169"/>
    </source>
</evidence>
<feature type="domain" description="PAS" evidence="12">
    <location>
        <begin position="1044"/>
        <end position="1114"/>
    </location>
</feature>
<dbReference type="SMART" id="SM00086">
    <property type="entry name" value="PAC"/>
    <property type="match status" value="1"/>
</dbReference>
<dbReference type="Pfam" id="PF08448">
    <property type="entry name" value="PAS_4"/>
    <property type="match status" value="2"/>
</dbReference>
<feature type="modified residue" description="4-aspartylphosphate" evidence="9">
    <location>
        <position position="690"/>
    </location>
</feature>
<feature type="domain" description="Histidine kinase" evidence="10">
    <location>
        <begin position="1184"/>
        <end position="1410"/>
    </location>
</feature>
<dbReference type="InterPro" id="IPR003661">
    <property type="entry name" value="HisK_dim/P_dom"/>
</dbReference>
<accession>L7VZ17</accession>
<dbReference type="InterPro" id="IPR000014">
    <property type="entry name" value="PAS"/>
</dbReference>
<dbReference type="InterPro" id="IPR003594">
    <property type="entry name" value="HATPase_dom"/>
</dbReference>
<keyword evidence="6" id="KW-0418">Kinase</keyword>
<feature type="domain" description="Histidine kinase" evidence="10">
    <location>
        <begin position="356"/>
        <end position="574"/>
    </location>
</feature>
<reference evidence="14" key="1">
    <citation type="submission" date="2012-09" db="EMBL/GenBank/DDBJ databases">
        <title>Metagenomic Characterization of a Microbial Community in Wastewater Detects High Levels of Antibiotic Resistance.</title>
        <authorList>
            <person name="Abrams M."/>
            <person name="Caldwell A."/>
            <person name="Vandaei E."/>
            <person name="Lee W."/>
            <person name="Perrott J."/>
            <person name="Khan S.Y."/>
            <person name="Ta J."/>
            <person name="Romero D."/>
            <person name="Nguyen V."/>
            <person name="Pourmand N."/>
            <person name="Ouverney C.C."/>
        </authorList>
    </citation>
    <scope>NUCLEOTIDE SEQUENCE</scope>
</reference>
<dbReference type="Gene3D" id="3.40.50.2300">
    <property type="match status" value="1"/>
</dbReference>
<dbReference type="InterPro" id="IPR036890">
    <property type="entry name" value="HATPase_C_sf"/>
</dbReference>
<evidence type="ECO:0000259" key="13">
    <source>
        <dbReference type="PROSITE" id="PS50113"/>
    </source>
</evidence>
<dbReference type="SMART" id="SM00448">
    <property type="entry name" value="REC"/>
    <property type="match status" value="1"/>
</dbReference>
<keyword evidence="8" id="KW-0902">Two-component regulatory system</keyword>
<dbReference type="Gene3D" id="2.10.70.100">
    <property type="match status" value="1"/>
</dbReference>
<dbReference type="Gene3D" id="3.30.565.10">
    <property type="entry name" value="Histidine kinase-like ATPase, C-terminal domain"/>
    <property type="match status" value="2"/>
</dbReference>
<dbReference type="PROSITE" id="PS50112">
    <property type="entry name" value="PAS"/>
    <property type="match status" value="2"/>
</dbReference>
<dbReference type="SUPFAM" id="SSF52172">
    <property type="entry name" value="CheY-like"/>
    <property type="match status" value="1"/>
</dbReference>
<dbReference type="InterPro" id="IPR036097">
    <property type="entry name" value="HisK_dim/P_sf"/>
</dbReference>
<comment type="catalytic activity">
    <reaction evidence="1">
        <text>ATP + protein L-histidine = ADP + protein N-phospho-L-histidine.</text>
        <dbReference type="EC" id="2.7.13.3"/>
    </reaction>
</comment>
<dbReference type="Pfam" id="PF02518">
    <property type="entry name" value="HATPase_c"/>
    <property type="match status" value="2"/>
</dbReference>
<dbReference type="GO" id="GO:0000155">
    <property type="term" value="F:phosphorelay sensor kinase activity"/>
    <property type="evidence" value="ECO:0007669"/>
    <property type="project" value="InterPro"/>
</dbReference>
<dbReference type="Pfam" id="PF00512">
    <property type="entry name" value="HisKA"/>
    <property type="match status" value="2"/>
</dbReference>
<dbReference type="CDD" id="cd16922">
    <property type="entry name" value="HATPase_EvgS-ArcB-TorS-like"/>
    <property type="match status" value="1"/>
</dbReference>
<dbReference type="InterPro" id="IPR004358">
    <property type="entry name" value="Sig_transdc_His_kin-like_C"/>
</dbReference>
<organism evidence="14">
    <name type="scientific">uncultured bacterium A1Q1_fos_1093</name>
    <dbReference type="NCBI Taxonomy" id="1256542"/>
    <lineage>
        <taxon>Bacteria</taxon>
        <taxon>environmental samples</taxon>
    </lineage>
</organism>
<evidence type="ECO:0000259" key="11">
    <source>
        <dbReference type="PROSITE" id="PS50110"/>
    </source>
</evidence>
<dbReference type="InterPro" id="IPR011006">
    <property type="entry name" value="CheY-like_superfamily"/>
</dbReference>
<dbReference type="PROSITE" id="PS50109">
    <property type="entry name" value="HIS_KIN"/>
    <property type="match status" value="2"/>
</dbReference>
<dbReference type="PRINTS" id="PR00344">
    <property type="entry name" value="BCTRLSENSOR"/>
</dbReference>
<feature type="domain" description="PAS" evidence="12">
    <location>
        <begin position="896"/>
        <end position="967"/>
    </location>
</feature>
<evidence type="ECO:0000256" key="6">
    <source>
        <dbReference type="ARBA" id="ARBA00022777"/>
    </source>
</evidence>
<sequence length="1410" mass="159756">MEGSQQIKLEFLSGGGEMGERIRAFDWSKTPLGPPETWEQSLKTCVRIILTSRQPMFVWWGKELINIYNDPYKAIVGGKHPTALGQPAAVVWKEIWDHVEPRAQTAMLNNEGTYDEALLLIMERYGYAEETYYTFSYSPVPGDHGGTNGIICANTDDTQRIVNERALKTLRDLGIMTANRKNAEEIYKKSAEVLAQNNRDFPFFLIYKIENEGKLGKLIAHSGMTSEQVLFPSVIDVMNPEKPLQAVGEVVKFNKWAMDELPSEFREVLPTGHWPIHASKLIFLPITNNGRKYPFAVMVSALNPYRQYDESYQSLFELFADQLGSEISNVYAYEEERKRAEALAEIDKAKTAFFSNISHEFRTPLTLILGPLEDFLNEVNGSSTTHAKENIEAAHRNAVRLLRLVNSLLDFSRIEAGRVKATFQPVDLASLTSHLAGSFRSIIEKAGILFKVDCSPRPFPVYLDKEMWEKIVLNLISNAFKYTLKGEICVKLSIEGEYAVLSVEDTGVGIPEKELPRMFERFHRIENSGGRTHEGTGIGLSLVHELVKLHQGAVKVESVEGKGSTFTVQIPLGKDHLEAEQTVEVSHEESYDSVANAFLAEAATLVENSLNYSEHEDMFSLTDEQKNHSGIQEELFTEKKATVLLVDDNADMLTYVKQLLDKQFNVVTAKHGKQALEKISIGLPDLIVSDIMMPVMDGHQLLKTVKESPSTRHIPVILLSARAGEEAKVEGIEAGADDYLVKPFSAKELLSRVRSQIKIRKIQTAAEHHIRHLFMQAPVAIAIYRGPSFVVELINDKALEMWGRRREEVLGRPVFEVFPQATAESRAVHTRVFETGERHIDKEHKSTFIRNDQPHTGYFDLIYEPLTDLEGNVTGLIIAAHEVTDEIKAQTKIRESQERLRLAIELANIGTWDYDPVSDVLMCSERTVAIFGFSSNENITLSSVIEIIKGEERERVLEVIGKAMTAGSDGNYEMEYGIFNRNRKEERTLRVYGKALFDEQGIAERLIGTVMDVTEERQYKESLERQVADRTFQLEEKNRELRRQNYFVETILDSSVDVMAVFDQNLCYVTLNKASYELYEIKQEDIIGKNVLDVFPQVTDSGMYEDLKKALLGQTIHNPAYKSKVLGRDFENFYIPLKNQQEEVYGVLAIGHDVSRLVEASRKLEEKNAALLKSNNDLEQFAHVASHDLQEPLRKIQTFSELLTKNLNQEAEAKKYLSKIEYSAARMQTLIKDVLNYSRLSKAEERKVDTDLNQLLETIKVDFELLIEQKNATIIHSKLPTVKAIPLQILQLFSNLISNSLKFSRTVPAPVIQVSSRQLATEDLSQYPQLNGNYPHIQLEFKDNGIGFDPQYKQQIFTIFQRLHDKQSYSGTGIGLALCKKIVENHRGMITADSETDKGAVFTIILPIFE</sequence>
<dbReference type="Pfam" id="PF00072">
    <property type="entry name" value="Response_reg"/>
    <property type="match status" value="1"/>
</dbReference>
<dbReference type="CDD" id="cd00130">
    <property type="entry name" value="PAS"/>
    <property type="match status" value="2"/>
</dbReference>
<dbReference type="PANTHER" id="PTHR43547">
    <property type="entry name" value="TWO-COMPONENT HISTIDINE KINASE"/>
    <property type="match status" value="1"/>
</dbReference>
<dbReference type="Gene3D" id="1.10.287.130">
    <property type="match status" value="2"/>
</dbReference>
<evidence type="ECO:0000256" key="7">
    <source>
        <dbReference type="ARBA" id="ARBA00022840"/>
    </source>
</evidence>
<evidence type="ECO:0000256" key="5">
    <source>
        <dbReference type="ARBA" id="ARBA00022741"/>
    </source>
</evidence>
<dbReference type="SUPFAM" id="SSF47384">
    <property type="entry name" value="Homodimeric domain of signal transducing histidine kinase"/>
    <property type="match status" value="2"/>
</dbReference>
<dbReference type="Pfam" id="PF08447">
    <property type="entry name" value="PAS_3"/>
    <property type="match status" value="1"/>
</dbReference>
<keyword evidence="4" id="KW-0808">Transferase</keyword>
<dbReference type="CDD" id="cd00082">
    <property type="entry name" value="HisKA"/>
    <property type="match status" value="2"/>
</dbReference>
<dbReference type="EMBL" id="JX649898">
    <property type="protein sequence ID" value="AGC72318.1"/>
    <property type="molecule type" value="Genomic_DNA"/>
</dbReference>
<evidence type="ECO:0000256" key="3">
    <source>
        <dbReference type="ARBA" id="ARBA00022553"/>
    </source>
</evidence>
<evidence type="ECO:0000256" key="1">
    <source>
        <dbReference type="ARBA" id="ARBA00000085"/>
    </source>
</evidence>
<evidence type="ECO:0000256" key="8">
    <source>
        <dbReference type="ARBA" id="ARBA00023012"/>
    </source>
</evidence>
<dbReference type="InterPro" id="IPR013655">
    <property type="entry name" value="PAS_fold_3"/>
</dbReference>
<dbReference type="InterPro" id="IPR035965">
    <property type="entry name" value="PAS-like_dom_sf"/>
</dbReference>
<dbReference type="EC" id="2.7.13.3" evidence="2"/>
<dbReference type="PROSITE" id="PS50113">
    <property type="entry name" value="PAC"/>
    <property type="match status" value="1"/>
</dbReference>
<dbReference type="SMART" id="SM00091">
    <property type="entry name" value="PAS"/>
    <property type="match status" value="3"/>
</dbReference>
<keyword evidence="5" id="KW-0547">Nucleotide-binding</keyword>
<dbReference type="InterPro" id="IPR000700">
    <property type="entry name" value="PAS-assoc_C"/>
</dbReference>
<evidence type="ECO:0000259" key="10">
    <source>
        <dbReference type="PROSITE" id="PS50109"/>
    </source>
</evidence>
<dbReference type="GO" id="GO:0005524">
    <property type="term" value="F:ATP binding"/>
    <property type="evidence" value="ECO:0007669"/>
    <property type="project" value="UniProtKB-KW"/>
</dbReference>
<dbReference type="FunFam" id="3.30.565.10:FF:000037">
    <property type="entry name" value="Hybrid sensor histidine kinase/response regulator"/>
    <property type="match status" value="1"/>
</dbReference>